<reference evidence="3" key="1">
    <citation type="submission" date="2023-03" db="EMBL/GenBank/DDBJ databases">
        <title>Massive genome expansion in bonnet fungi (Mycena s.s.) driven by repeated elements and novel gene families across ecological guilds.</title>
        <authorList>
            <consortium name="Lawrence Berkeley National Laboratory"/>
            <person name="Harder C.B."/>
            <person name="Miyauchi S."/>
            <person name="Viragh M."/>
            <person name="Kuo A."/>
            <person name="Thoen E."/>
            <person name="Andreopoulos B."/>
            <person name="Lu D."/>
            <person name="Skrede I."/>
            <person name="Drula E."/>
            <person name="Henrissat B."/>
            <person name="Morin E."/>
            <person name="Kohler A."/>
            <person name="Barry K."/>
            <person name="LaButti K."/>
            <person name="Morin E."/>
            <person name="Salamov A."/>
            <person name="Lipzen A."/>
            <person name="Mereny Z."/>
            <person name="Hegedus B."/>
            <person name="Baldrian P."/>
            <person name="Stursova M."/>
            <person name="Weitz H."/>
            <person name="Taylor A."/>
            <person name="Grigoriev I.V."/>
            <person name="Nagy L.G."/>
            <person name="Martin F."/>
            <person name="Kauserud H."/>
        </authorList>
    </citation>
    <scope>NUCLEOTIDE SEQUENCE</scope>
    <source>
        <strain evidence="3">9284</strain>
    </source>
</reference>
<evidence type="ECO:0000256" key="1">
    <source>
        <dbReference type="SAM" id="MobiDB-lite"/>
    </source>
</evidence>
<dbReference type="Proteomes" id="UP001221142">
    <property type="component" value="Unassembled WGS sequence"/>
</dbReference>
<gene>
    <name evidence="3" type="ORF">FB45DRAFT_924505</name>
</gene>
<feature type="chain" id="PRO_5042141599" evidence="2">
    <location>
        <begin position="23"/>
        <end position="202"/>
    </location>
</feature>
<comment type="caution">
    <text evidence="3">The sequence shown here is derived from an EMBL/GenBank/DDBJ whole genome shotgun (WGS) entry which is preliminary data.</text>
</comment>
<accession>A0AAD7FHV0</accession>
<name>A0AAD7FHV0_9AGAR</name>
<evidence type="ECO:0000256" key="2">
    <source>
        <dbReference type="SAM" id="SignalP"/>
    </source>
</evidence>
<dbReference type="EMBL" id="JARKIF010000013">
    <property type="protein sequence ID" value="KAJ7624906.1"/>
    <property type="molecule type" value="Genomic_DNA"/>
</dbReference>
<feature type="signal peptide" evidence="2">
    <location>
        <begin position="1"/>
        <end position="22"/>
    </location>
</feature>
<keyword evidence="4" id="KW-1185">Reference proteome</keyword>
<dbReference type="AlphaFoldDB" id="A0AAD7FHV0"/>
<proteinExistence type="predicted"/>
<sequence length="202" mass="20294">MLSYTFATLAVALTSLVGSASADFSAHGLKILVPGGDNLWWLQGQPNNLIWTCGEADSTAAQFTVWINNTNVALETAITPLIAVEQNFNCAQGIGANLQTQPVGTGYTIVLTNINNASDIFAVSDPFEIKPLASGYPLAAATPTDTGSATVSKGTASNSIGAPTSSGSSSANAPAKTGAASRVQVGSAAALAAFGAIAAFVL</sequence>
<protein>
    <submittedName>
        <fullName evidence="3">Uncharacterized protein</fullName>
    </submittedName>
</protein>
<feature type="compositionally biased region" description="Low complexity" evidence="1">
    <location>
        <begin position="157"/>
        <end position="175"/>
    </location>
</feature>
<feature type="compositionally biased region" description="Polar residues" evidence="1">
    <location>
        <begin position="143"/>
        <end position="156"/>
    </location>
</feature>
<keyword evidence="2" id="KW-0732">Signal</keyword>
<feature type="region of interest" description="Disordered" evidence="1">
    <location>
        <begin position="141"/>
        <end position="175"/>
    </location>
</feature>
<organism evidence="3 4">
    <name type="scientific">Roridomyces roridus</name>
    <dbReference type="NCBI Taxonomy" id="1738132"/>
    <lineage>
        <taxon>Eukaryota</taxon>
        <taxon>Fungi</taxon>
        <taxon>Dikarya</taxon>
        <taxon>Basidiomycota</taxon>
        <taxon>Agaricomycotina</taxon>
        <taxon>Agaricomycetes</taxon>
        <taxon>Agaricomycetidae</taxon>
        <taxon>Agaricales</taxon>
        <taxon>Marasmiineae</taxon>
        <taxon>Mycenaceae</taxon>
        <taxon>Roridomyces</taxon>
    </lineage>
</organism>
<evidence type="ECO:0000313" key="4">
    <source>
        <dbReference type="Proteomes" id="UP001221142"/>
    </source>
</evidence>
<evidence type="ECO:0000313" key="3">
    <source>
        <dbReference type="EMBL" id="KAJ7624906.1"/>
    </source>
</evidence>